<keyword evidence="4" id="KW-1185">Reference proteome</keyword>
<dbReference type="AlphaFoldDB" id="A0A0S7C4Z7"/>
<organism evidence="3">
    <name type="scientific">Lentimicrobium saccharophilum</name>
    <dbReference type="NCBI Taxonomy" id="1678841"/>
    <lineage>
        <taxon>Bacteria</taxon>
        <taxon>Pseudomonadati</taxon>
        <taxon>Bacteroidota</taxon>
        <taxon>Bacteroidia</taxon>
        <taxon>Bacteroidales</taxon>
        <taxon>Lentimicrobiaceae</taxon>
        <taxon>Lentimicrobium</taxon>
    </lineage>
</organism>
<dbReference type="Proteomes" id="UP000053091">
    <property type="component" value="Unassembled WGS sequence"/>
</dbReference>
<keyword evidence="2" id="KW-0812">Transmembrane</keyword>
<keyword evidence="2" id="KW-0472">Membrane</keyword>
<evidence type="ECO:0000256" key="2">
    <source>
        <dbReference type="SAM" id="Phobius"/>
    </source>
</evidence>
<evidence type="ECO:0000313" key="4">
    <source>
        <dbReference type="Proteomes" id="UP000053091"/>
    </source>
</evidence>
<feature type="transmembrane region" description="Helical" evidence="2">
    <location>
        <begin position="12"/>
        <end position="42"/>
    </location>
</feature>
<protein>
    <submittedName>
        <fullName evidence="3">Uncharacterized protein</fullName>
    </submittedName>
</protein>
<evidence type="ECO:0000256" key="1">
    <source>
        <dbReference type="SAM" id="MobiDB-lite"/>
    </source>
</evidence>
<evidence type="ECO:0000313" key="3">
    <source>
        <dbReference type="EMBL" id="GAP44051.1"/>
    </source>
</evidence>
<feature type="compositionally biased region" description="Polar residues" evidence="1">
    <location>
        <begin position="117"/>
        <end position="126"/>
    </location>
</feature>
<accession>A0A0S7C4Z7</accession>
<dbReference type="EMBL" id="DF968182">
    <property type="protein sequence ID" value="GAP44051.1"/>
    <property type="molecule type" value="Genomic_DNA"/>
</dbReference>
<proteinExistence type="predicted"/>
<feature type="compositionally biased region" description="Basic and acidic residues" evidence="1">
    <location>
        <begin position="96"/>
        <end position="107"/>
    </location>
</feature>
<gene>
    <name evidence="3" type="ORF">TBC1_112212</name>
</gene>
<reference evidence="3" key="1">
    <citation type="journal article" date="2015" name="Genome Announc.">
        <title>Draft Genome Sequence of Bacteroidales Strain TBC1, a Novel Isolate from a Methanogenic Wastewater Treatment System.</title>
        <authorList>
            <person name="Tourlousse D.M."/>
            <person name="Matsuura N."/>
            <person name="Sun L."/>
            <person name="Toyonaga M."/>
            <person name="Kuroda K."/>
            <person name="Ohashi A."/>
            <person name="Cruz R."/>
            <person name="Yamaguchi T."/>
            <person name="Sekiguchi Y."/>
        </authorList>
    </citation>
    <scope>NUCLEOTIDE SEQUENCE [LARGE SCALE GENOMIC DNA]</scope>
    <source>
        <strain evidence="3">TBC1</strain>
    </source>
</reference>
<sequence>MKCQDSGNMPILYNCFSVVFAICSIIVPMLFPHVVFLLAIIIRCIGNCHRVLPVKILPVMKEDKKPAADQIEKEMKQLIKKLNNENAALGKILLKMGEKREDREKPPGSKRKKKTDNQLGNQHSTE</sequence>
<name>A0A0S7C4Z7_9BACT</name>
<keyword evidence="2" id="KW-1133">Transmembrane helix</keyword>
<dbReference type="STRING" id="1678841.TBC1_112212"/>
<feature type="region of interest" description="Disordered" evidence="1">
    <location>
        <begin position="94"/>
        <end position="126"/>
    </location>
</feature>